<protein>
    <submittedName>
        <fullName evidence="2">Uncharacterized protein</fullName>
    </submittedName>
</protein>
<sequence>MYYPVLTPYFYPQPSRMETDEEQFFLPSRQPSQYRQPNLDKRKCTLIRIQDPNDGGQDVTTDKLLGGGATSPPETMSPPETVSLPETVSPPKPESTPKTVLLSRVTMLCPLGLHQLLARSGGKVMDVLDTELQEAVKQKEQEVLKKKEKLEVT</sequence>
<organism evidence="2 3">
    <name type="scientific">Hemibagrus wyckioides</name>
    <dbReference type="NCBI Taxonomy" id="337641"/>
    <lineage>
        <taxon>Eukaryota</taxon>
        <taxon>Metazoa</taxon>
        <taxon>Chordata</taxon>
        <taxon>Craniata</taxon>
        <taxon>Vertebrata</taxon>
        <taxon>Euteleostomi</taxon>
        <taxon>Actinopterygii</taxon>
        <taxon>Neopterygii</taxon>
        <taxon>Teleostei</taxon>
        <taxon>Ostariophysi</taxon>
        <taxon>Siluriformes</taxon>
        <taxon>Bagridae</taxon>
        <taxon>Hemibagrus</taxon>
    </lineage>
</organism>
<dbReference type="AlphaFoldDB" id="A0A9D3NVJ0"/>
<accession>A0A9D3NVJ0</accession>
<evidence type="ECO:0000256" key="1">
    <source>
        <dbReference type="SAM" id="MobiDB-lite"/>
    </source>
</evidence>
<dbReference type="Proteomes" id="UP000824219">
    <property type="component" value="Linkage Group LG08"/>
</dbReference>
<comment type="caution">
    <text evidence="2">The sequence shown here is derived from an EMBL/GenBank/DDBJ whole genome shotgun (WGS) entry which is preliminary data.</text>
</comment>
<proteinExistence type="predicted"/>
<name>A0A9D3NVJ0_9TELE</name>
<gene>
    <name evidence="2" type="ORF">KOW79_007361</name>
</gene>
<dbReference type="EMBL" id="JAHKSW010000008">
    <property type="protein sequence ID" value="KAG7329187.1"/>
    <property type="molecule type" value="Genomic_DNA"/>
</dbReference>
<reference evidence="2 3" key="1">
    <citation type="submission" date="2021-06" db="EMBL/GenBank/DDBJ databases">
        <title>Chromosome-level genome assembly of the red-tail catfish (Hemibagrus wyckioides).</title>
        <authorList>
            <person name="Shao F."/>
        </authorList>
    </citation>
    <scope>NUCLEOTIDE SEQUENCE [LARGE SCALE GENOMIC DNA]</scope>
    <source>
        <strain evidence="2">EC202008001</strain>
        <tissue evidence="2">Blood</tissue>
    </source>
</reference>
<feature type="compositionally biased region" description="Low complexity" evidence="1">
    <location>
        <begin position="70"/>
        <end position="81"/>
    </location>
</feature>
<keyword evidence="3" id="KW-1185">Reference proteome</keyword>
<feature type="region of interest" description="Disordered" evidence="1">
    <location>
        <begin position="49"/>
        <end position="97"/>
    </location>
</feature>
<evidence type="ECO:0000313" key="3">
    <source>
        <dbReference type="Proteomes" id="UP000824219"/>
    </source>
</evidence>
<dbReference type="OrthoDB" id="8986369at2759"/>
<evidence type="ECO:0000313" key="2">
    <source>
        <dbReference type="EMBL" id="KAG7329187.1"/>
    </source>
</evidence>